<proteinExistence type="predicted"/>
<evidence type="ECO:0008006" key="4">
    <source>
        <dbReference type="Google" id="ProtNLM"/>
    </source>
</evidence>
<dbReference type="Proteomes" id="UP000260823">
    <property type="component" value="Unassembled WGS sequence"/>
</dbReference>
<evidence type="ECO:0000313" key="2">
    <source>
        <dbReference type="EMBL" id="RFZ85217.1"/>
    </source>
</evidence>
<reference evidence="2 3" key="1">
    <citation type="submission" date="2018-08" db="EMBL/GenBank/DDBJ databases">
        <title>Mucilaginibacter terrae sp. nov., isolated from manganese diggings.</title>
        <authorList>
            <person name="Huang Y."/>
            <person name="Zhou Z."/>
        </authorList>
    </citation>
    <scope>NUCLEOTIDE SEQUENCE [LARGE SCALE GENOMIC DNA]</scope>
    <source>
        <strain evidence="2 3">ZH6</strain>
    </source>
</reference>
<keyword evidence="1" id="KW-0472">Membrane</keyword>
<sequence>MPIDSTRDLQRRNSPELDEVISKPPPAIIAWGIGTITVIIMVLVALGGYLEYPTFINAPIHLNEEANGQLTASAQIAERDISKIKSGQLVYVHLNALADGGNNDLRAAISTIDTVVGKNGIISVKVTGLPNTSTAGEPALLPGMSGEAKILISRASLLHRVTEQFIHLPK</sequence>
<protein>
    <recommendedName>
        <fullName evidence="4">HlyD family secretion protein</fullName>
    </recommendedName>
</protein>
<dbReference type="EMBL" id="QWDE01000001">
    <property type="protein sequence ID" value="RFZ85217.1"/>
    <property type="molecule type" value="Genomic_DNA"/>
</dbReference>
<gene>
    <name evidence="2" type="ORF">DYU05_06340</name>
</gene>
<dbReference type="AlphaFoldDB" id="A0A3E2NW75"/>
<accession>A0A3E2NW75</accession>
<keyword evidence="1" id="KW-1133">Transmembrane helix</keyword>
<organism evidence="2 3">
    <name type="scientific">Mucilaginibacter terrenus</name>
    <dbReference type="NCBI Taxonomy" id="2482727"/>
    <lineage>
        <taxon>Bacteria</taxon>
        <taxon>Pseudomonadati</taxon>
        <taxon>Bacteroidota</taxon>
        <taxon>Sphingobacteriia</taxon>
        <taxon>Sphingobacteriales</taxon>
        <taxon>Sphingobacteriaceae</taxon>
        <taxon>Mucilaginibacter</taxon>
    </lineage>
</organism>
<dbReference type="Gene3D" id="2.40.30.170">
    <property type="match status" value="1"/>
</dbReference>
<dbReference type="OrthoDB" id="7057889at2"/>
<feature type="transmembrane region" description="Helical" evidence="1">
    <location>
        <begin position="28"/>
        <end position="50"/>
    </location>
</feature>
<keyword evidence="1" id="KW-0812">Transmembrane</keyword>
<dbReference type="RefSeq" id="WP_117382117.1">
    <property type="nucleotide sequence ID" value="NZ_QWDE01000001.1"/>
</dbReference>
<evidence type="ECO:0000256" key="1">
    <source>
        <dbReference type="SAM" id="Phobius"/>
    </source>
</evidence>
<keyword evidence="3" id="KW-1185">Reference proteome</keyword>
<comment type="caution">
    <text evidence="2">The sequence shown here is derived from an EMBL/GenBank/DDBJ whole genome shotgun (WGS) entry which is preliminary data.</text>
</comment>
<name>A0A3E2NW75_9SPHI</name>
<evidence type="ECO:0000313" key="3">
    <source>
        <dbReference type="Proteomes" id="UP000260823"/>
    </source>
</evidence>